<dbReference type="PROSITE" id="PS50020">
    <property type="entry name" value="WW_DOMAIN_2"/>
    <property type="match status" value="1"/>
</dbReference>
<accession>A0A7W2F7S9</accession>
<dbReference type="InterPro" id="IPR001202">
    <property type="entry name" value="WW_dom"/>
</dbReference>
<dbReference type="InterPro" id="IPR034139">
    <property type="entry name" value="TOPRIM_OLD"/>
</dbReference>
<dbReference type="Pfam" id="PF13175">
    <property type="entry name" value="AAA_15"/>
    <property type="match status" value="1"/>
</dbReference>
<dbReference type="CDD" id="cd01026">
    <property type="entry name" value="TOPRIM_OLD"/>
    <property type="match status" value="1"/>
</dbReference>
<dbReference type="PANTHER" id="PTHR43581">
    <property type="entry name" value="ATP/GTP PHOSPHATASE"/>
    <property type="match status" value="1"/>
</dbReference>
<name>A0A7W2F7S9_9BURK</name>
<sequence>MQIKNIEIKNFRLLRDMKLCLDKQTTLIVGRNNSGKTSLAELFRRLLSETSVGFKLEDFSVASHEDFVTALNLAVEKEDSVKVRAALPAIEIAIAISYDEKAASLGPIADFVIDLNPACTEARIEIRYELEEGKIGAFLEAAEAASAEPDAERKSALLQSMKELVPKHYKCNLMAADPNDPENRKPLEWQKFRTLIQGDLVTAHRGLDDTTHKDNDSLGKILSALFATADADSAGEADRNTAEELRAAVKDVQGSIDKSFNEQLTGLLPALDLFGYRLPDPKLRTETQLDVELLLKNHTRIRYSGEDGVHLPEAYNGLGARNLIYILLKLFEAFKSFMSRPGEPGAHLVFIEEPEAHLHPQMQEVFIQKLGEMAALFSKEYGADRLWPVQFVVTTHSPHMANKAPFDAIKYFLSSPAKGTANSFSTKIKDLKGDFGDTSDKCNEFLHQYMTLTRCDLLFADKVILIEGTTERLLLPKLVEKVDAGLPQARRLGSQYVAVLEVGGAYSHIFSRLISFLELPALTITDLDTVNDADDGKACKVSEGTGTSNASIRAFFSGSAGKDYTPAELLAKTQQDKTWGSQRLAYQVPEEDGHPCGRSFEDAFMLANRAKFGIDAADPEESAWKKAANVKKSAFALRYAIQETDWSVPRYIAEGLAWLAEEGLPESAPGAPAAPSGIVIGMEVPEDAADGK</sequence>
<evidence type="ECO:0000259" key="1">
    <source>
        <dbReference type="PROSITE" id="PS50020"/>
    </source>
</evidence>
<dbReference type="InterPro" id="IPR041685">
    <property type="entry name" value="AAA_GajA/Old/RecF-like"/>
</dbReference>
<organism evidence="2 3">
    <name type="scientific">Rugamonas apoptosis</name>
    <dbReference type="NCBI Taxonomy" id="2758570"/>
    <lineage>
        <taxon>Bacteria</taxon>
        <taxon>Pseudomonadati</taxon>
        <taxon>Pseudomonadota</taxon>
        <taxon>Betaproteobacteria</taxon>
        <taxon>Burkholderiales</taxon>
        <taxon>Oxalobacteraceae</taxon>
        <taxon>Telluria group</taxon>
        <taxon>Rugamonas</taxon>
    </lineage>
</organism>
<dbReference type="InterPro" id="IPR051396">
    <property type="entry name" value="Bact_Antivir_Def_Nuclease"/>
</dbReference>
<keyword evidence="2" id="KW-0378">Hydrolase</keyword>
<dbReference type="Proteomes" id="UP000573499">
    <property type="component" value="Unassembled WGS sequence"/>
</dbReference>
<dbReference type="SUPFAM" id="SSF52540">
    <property type="entry name" value="P-loop containing nucleoside triphosphate hydrolases"/>
    <property type="match status" value="1"/>
</dbReference>
<protein>
    <submittedName>
        <fullName evidence="2">ATP-dependent endonuclease</fullName>
    </submittedName>
</protein>
<dbReference type="RefSeq" id="WP_182152513.1">
    <property type="nucleotide sequence ID" value="NZ_JACEZU010000002.1"/>
</dbReference>
<reference evidence="2 3" key="1">
    <citation type="submission" date="2020-07" db="EMBL/GenBank/DDBJ databases">
        <title>Novel species isolated from subtropical streams in China.</title>
        <authorList>
            <person name="Lu H."/>
        </authorList>
    </citation>
    <scope>NUCLEOTIDE SEQUENCE [LARGE SCALE GENOMIC DNA]</scope>
    <source>
        <strain evidence="2 3">LX47W</strain>
    </source>
</reference>
<dbReference type="PANTHER" id="PTHR43581:SF4">
    <property type="entry name" value="ATP_GTP PHOSPHATASE"/>
    <property type="match status" value="1"/>
</dbReference>
<evidence type="ECO:0000313" key="3">
    <source>
        <dbReference type="Proteomes" id="UP000573499"/>
    </source>
</evidence>
<comment type="caution">
    <text evidence="2">The sequence shown here is derived from an EMBL/GenBank/DDBJ whole genome shotgun (WGS) entry which is preliminary data.</text>
</comment>
<keyword evidence="3" id="KW-1185">Reference proteome</keyword>
<gene>
    <name evidence="2" type="ORF">H3H39_06470</name>
</gene>
<dbReference type="Gene3D" id="3.40.50.300">
    <property type="entry name" value="P-loop containing nucleotide triphosphate hydrolases"/>
    <property type="match status" value="1"/>
</dbReference>
<dbReference type="GO" id="GO:0004519">
    <property type="term" value="F:endonuclease activity"/>
    <property type="evidence" value="ECO:0007669"/>
    <property type="project" value="UniProtKB-KW"/>
</dbReference>
<keyword evidence="2" id="KW-0255">Endonuclease</keyword>
<dbReference type="Pfam" id="PF20469">
    <property type="entry name" value="OLD-like_TOPRIM"/>
    <property type="match status" value="1"/>
</dbReference>
<dbReference type="EMBL" id="JACEZU010000002">
    <property type="protein sequence ID" value="MBA5686697.1"/>
    <property type="molecule type" value="Genomic_DNA"/>
</dbReference>
<proteinExistence type="predicted"/>
<dbReference type="InterPro" id="IPR027417">
    <property type="entry name" value="P-loop_NTPase"/>
</dbReference>
<evidence type="ECO:0000313" key="2">
    <source>
        <dbReference type="EMBL" id="MBA5686697.1"/>
    </source>
</evidence>
<keyword evidence="2" id="KW-0540">Nuclease</keyword>
<feature type="domain" description="WW" evidence="1">
    <location>
        <begin position="618"/>
        <end position="651"/>
    </location>
</feature>
<dbReference type="AlphaFoldDB" id="A0A7W2F7S9"/>